<name>A0A3S5CSD4_9PLAT</name>
<keyword evidence="2" id="KW-1185">Reference proteome</keyword>
<gene>
    <name evidence="1" type="ORF">PXEA_LOCUS26057</name>
</gene>
<comment type="caution">
    <text evidence="1">The sequence shown here is derived from an EMBL/GenBank/DDBJ whole genome shotgun (WGS) entry which is preliminary data.</text>
</comment>
<evidence type="ECO:0000313" key="2">
    <source>
        <dbReference type="Proteomes" id="UP000784294"/>
    </source>
</evidence>
<reference evidence="1" key="1">
    <citation type="submission" date="2018-11" db="EMBL/GenBank/DDBJ databases">
        <authorList>
            <consortium name="Pathogen Informatics"/>
        </authorList>
    </citation>
    <scope>NUCLEOTIDE SEQUENCE</scope>
</reference>
<dbReference type="EMBL" id="CAAALY010244421">
    <property type="protein sequence ID" value="VEL32617.1"/>
    <property type="molecule type" value="Genomic_DNA"/>
</dbReference>
<dbReference type="Proteomes" id="UP000784294">
    <property type="component" value="Unassembled WGS sequence"/>
</dbReference>
<proteinExistence type="predicted"/>
<dbReference type="AlphaFoldDB" id="A0A3S5CSD4"/>
<protein>
    <submittedName>
        <fullName evidence="1">Uncharacterized protein</fullName>
    </submittedName>
</protein>
<organism evidence="1 2">
    <name type="scientific">Protopolystoma xenopodis</name>
    <dbReference type="NCBI Taxonomy" id="117903"/>
    <lineage>
        <taxon>Eukaryota</taxon>
        <taxon>Metazoa</taxon>
        <taxon>Spiralia</taxon>
        <taxon>Lophotrochozoa</taxon>
        <taxon>Platyhelminthes</taxon>
        <taxon>Monogenea</taxon>
        <taxon>Polyopisthocotylea</taxon>
        <taxon>Polystomatidea</taxon>
        <taxon>Polystomatidae</taxon>
        <taxon>Protopolystoma</taxon>
    </lineage>
</organism>
<evidence type="ECO:0000313" key="1">
    <source>
        <dbReference type="EMBL" id="VEL32617.1"/>
    </source>
</evidence>
<sequence>MWRLEVHLHSEFSIEIAPPIRPAYSRTDPLVEQDTMCIGARGPRSTERMLDPQFWKCRNAERFCKQKSRIKGSLLHWSLMRHRFQKAVFLQDLADVAFASFARQ</sequence>
<accession>A0A3S5CSD4</accession>